<reference evidence="2" key="1">
    <citation type="submission" date="2009-09" db="EMBL/GenBank/DDBJ databases">
        <authorList>
            <person name="Weinstock G."/>
            <person name="Sodergren E."/>
            <person name="Clifton S."/>
            <person name="Fulton L."/>
            <person name="Fulton B."/>
            <person name="Courtney L."/>
            <person name="Fronick C."/>
            <person name="Harrison M."/>
            <person name="Strong C."/>
            <person name="Farmer C."/>
            <person name="Delahaunty K."/>
            <person name="Markovic C."/>
            <person name="Hall O."/>
            <person name="Minx P."/>
            <person name="Tomlinson C."/>
            <person name="Mitreva M."/>
            <person name="Nelson J."/>
            <person name="Hou S."/>
            <person name="Wollam A."/>
            <person name="Pepin K.H."/>
            <person name="Johnson M."/>
            <person name="Bhonagiri V."/>
            <person name="Nash W.E."/>
            <person name="Warren W."/>
            <person name="Chinwalla A."/>
            <person name="Mardis E.R."/>
            <person name="Wilson R.K."/>
        </authorList>
    </citation>
    <scope>NUCLEOTIDE SEQUENCE [LARGE SCALE GENOMIC DNA]</scope>
    <source>
        <strain evidence="2">DSM 20544</strain>
    </source>
</reference>
<dbReference type="Gene3D" id="3.40.50.360">
    <property type="match status" value="1"/>
</dbReference>
<name>C9KP54_9FIRM</name>
<dbReference type="RefSeq" id="WP_005842005.1">
    <property type="nucleotide sequence ID" value="NZ_GG697142.2"/>
</dbReference>
<dbReference type="GeneID" id="93481973"/>
<protein>
    <recommendedName>
        <fullName evidence="1">Flavodoxin-like domain-containing protein</fullName>
    </recommendedName>
</protein>
<evidence type="ECO:0000313" key="2">
    <source>
        <dbReference type="EMBL" id="EEX68009.1"/>
    </source>
</evidence>
<dbReference type="PANTHER" id="PTHR39201">
    <property type="entry name" value="EXPORTED PROTEIN-RELATED"/>
    <property type="match status" value="1"/>
</dbReference>
<dbReference type="AlphaFoldDB" id="C9KP54"/>
<dbReference type="SUPFAM" id="SSF52218">
    <property type="entry name" value="Flavoproteins"/>
    <property type="match status" value="1"/>
</dbReference>
<comment type="caution">
    <text evidence="2">The sequence shown here is derived from an EMBL/GenBank/DDBJ whole genome shotgun (WGS) entry which is preliminary data.</text>
</comment>
<feature type="domain" description="Flavodoxin-like" evidence="1">
    <location>
        <begin position="50"/>
        <end position="178"/>
    </location>
</feature>
<dbReference type="Pfam" id="PF12682">
    <property type="entry name" value="Flavodoxin_4"/>
    <property type="match status" value="1"/>
</dbReference>
<accession>C9KP54</accession>
<dbReference type="GO" id="GO:0010181">
    <property type="term" value="F:FMN binding"/>
    <property type="evidence" value="ECO:0007669"/>
    <property type="project" value="InterPro"/>
</dbReference>
<sequence>MNLRRAKFVAAFVVVGVLVVFGITFTASPTPKSPSAEANKEKSVVTKEKKILVVCYSFSCGNTRKIAKQLQVALNADYAEIEPVTPYPPYGGWDSEVTRQGQREVEVGYQPEIKPLTINVADYDVIAVGTPTWWFRMAPPMLTFLHSQDWTGKTVIPFMTHGGWPGHVIADIKTICAGAKFAPDMEIQFDSQGGADMLTDQAEIDAWIDSVKKYLQ</sequence>
<dbReference type="InterPro" id="IPR029039">
    <property type="entry name" value="Flavoprotein-like_sf"/>
</dbReference>
<dbReference type="EMBL" id="ABWK02000020">
    <property type="protein sequence ID" value="EEX68009.1"/>
    <property type="molecule type" value="Genomic_DNA"/>
</dbReference>
<proteinExistence type="predicted"/>
<dbReference type="GO" id="GO:0016651">
    <property type="term" value="F:oxidoreductase activity, acting on NAD(P)H"/>
    <property type="evidence" value="ECO:0007669"/>
    <property type="project" value="UniProtKB-ARBA"/>
</dbReference>
<dbReference type="eggNOG" id="COG0716">
    <property type="taxonomic scope" value="Bacteria"/>
</dbReference>
<dbReference type="Proteomes" id="UP000003671">
    <property type="component" value="Unassembled WGS sequence"/>
</dbReference>
<dbReference type="STRING" id="500635.MITSMUL_05009"/>
<dbReference type="PANTHER" id="PTHR39201:SF1">
    <property type="entry name" value="FLAVODOXIN-LIKE DOMAIN-CONTAINING PROTEIN"/>
    <property type="match status" value="1"/>
</dbReference>
<evidence type="ECO:0000313" key="3">
    <source>
        <dbReference type="Proteomes" id="UP000003671"/>
    </source>
</evidence>
<gene>
    <name evidence="2" type="ORF">MITSMUL_05009</name>
</gene>
<keyword evidence="3" id="KW-1185">Reference proteome</keyword>
<organism evidence="2 3">
    <name type="scientific">Mitsuokella multacida DSM 20544</name>
    <dbReference type="NCBI Taxonomy" id="500635"/>
    <lineage>
        <taxon>Bacteria</taxon>
        <taxon>Bacillati</taxon>
        <taxon>Bacillota</taxon>
        <taxon>Negativicutes</taxon>
        <taxon>Selenomonadales</taxon>
        <taxon>Selenomonadaceae</taxon>
        <taxon>Mitsuokella</taxon>
    </lineage>
</organism>
<evidence type="ECO:0000259" key="1">
    <source>
        <dbReference type="Pfam" id="PF12682"/>
    </source>
</evidence>
<dbReference type="InterPro" id="IPR008254">
    <property type="entry name" value="Flavodoxin/NO_synth"/>
</dbReference>
<dbReference type="HOGENOM" id="CLU_068890_4_0_9"/>